<dbReference type="EMBL" id="RCHR01000003">
    <property type="protein sequence ID" value="RLL45110.1"/>
    <property type="molecule type" value="Genomic_DNA"/>
</dbReference>
<dbReference type="RefSeq" id="WP_121522699.1">
    <property type="nucleotide sequence ID" value="NZ_RCHR01000003.1"/>
</dbReference>
<dbReference type="AlphaFoldDB" id="A0A498DAQ2"/>
<evidence type="ECO:0000313" key="1">
    <source>
        <dbReference type="EMBL" id="RLL45110.1"/>
    </source>
</evidence>
<accession>A0A498DAQ2</accession>
<dbReference type="Proteomes" id="UP000270219">
    <property type="component" value="Unassembled WGS sequence"/>
</dbReference>
<reference evidence="1 2" key="1">
    <citation type="submission" date="2018-10" db="EMBL/GenBank/DDBJ databases">
        <title>Oceanobacillus sp. YLB-02 draft genome.</title>
        <authorList>
            <person name="Yu L."/>
        </authorList>
    </citation>
    <scope>NUCLEOTIDE SEQUENCE [LARGE SCALE GENOMIC DNA]</scope>
    <source>
        <strain evidence="1 2">YLB-02</strain>
    </source>
</reference>
<dbReference type="OrthoDB" id="9810361at2"/>
<evidence type="ECO:0000313" key="2">
    <source>
        <dbReference type="Proteomes" id="UP000270219"/>
    </source>
</evidence>
<keyword evidence="2" id="KW-1185">Reference proteome</keyword>
<name>A0A498DAQ2_9BACI</name>
<comment type="caution">
    <text evidence="1">The sequence shown here is derived from an EMBL/GenBank/DDBJ whole genome shotgun (WGS) entry which is preliminary data.</text>
</comment>
<dbReference type="InterPro" id="IPR005358">
    <property type="entry name" value="Puta_zinc/iron-chelating_dom"/>
</dbReference>
<organism evidence="1 2">
    <name type="scientific">Oceanobacillus piezotolerans</name>
    <dbReference type="NCBI Taxonomy" id="2448030"/>
    <lineage>
        <taxon>Bacteria</taxon>
        <taxon>Bacillati</taxon>
        <taxon>Bacillota</taxon>
        <taxon>Bacilli</taxon>
        <taxon>Bacillales</taxon>
        <taxon>Bacillaceae</taxon>
        <taxon>Oceanobacillus</taxon>
    </lineage>
</organism>
<gene>
    <name evidence="1" type="ORF">D8M04_09590</name>
</gene>
<sequence>MDKFLTYEEIQDRMMELQDKYEIDEDHFYGIVEHWANAEISIENKILASFQGLLQVVSEQITQMEKAVDIEATCRMGCAFCCYFPIIVNEMEAKLMKKAIEQFPADRRTAIERHLADYYEKQEPVIKQLTSLERDTDGEFKNEYRKRFLPCPLLDTKTNQCMAYEVRPIPCRTYVNYTNPDVCADNLMPKETVSFEFLYEQYMGALNEFMQFLYEEEGDTAFITYPDDLYREDYLVNWFRR</sequence>
<dbReference type="Pfam" id="PF03692">
    <property type="entry name" value="CxxCxxCC"/>
    <property type="match status" value="1"/>
</dbReference>
<proteinExistence type="predicted"/>
<protein>
    <submittedName>
        <fullName evidence="1">YkgJ family cysteine cluster protein</fullName>
    </submittedName>
</protein>